<dbReference type="EMBL" id="ASPP01007989">
    <property type="protein sequence ID" value="ETO26250.1"/>
    <property type="molecule type" value="Genomic_DNA"/>
</dbReference>
<feature type="region of interest" description="Disordered" evidence="6">
    <location>
        <begin position="202"/>
        <end position="291"/>
    </location>
</feature>
<organism evidence="8 9">
    <name type="scientific">Reticulomyxa filosa</name>
    <dbReference type="NCBI Taxonomy" id="46433"/>
    <lineage>
        <taxon>Eukaryota</taxon>
        <taxon>Sar</taxon>
        <taxon>Rhizaria</taxon>
        <taxon>Retaria</taxon>
        <taxon>Foraminifera</taxon>
        <taxon>Monothalamids</taxon>
        <taxon>Reticulomyxidae</taxon>
        <taxon>Reticulomyxa</taxon>
    </lineage>
</organism>
<feature type="zinc finger region" description="C3H1-type" evidence="5">
    <location>
        <begin position="336"/>
        <end position="366"/>
    </location>
</feature>
<feature type="zinc finger region" description="C3H1-type" evidence="5">
    <location>
        <begin position="298"/>
        <end position="326"/>
    </location>
</feature>
<keyword evidence="9" id="KW-1185">Reference proteome</keyword>
<dbReference type="InterPro" id="IPR045877">
    <property type="entry name" value="ZFP36-like"/>
</dbReference>
<dbReference type="SUPFAM" id="SSF90229">
    <property type="entry name" value="CCCH zinc finger"/>
    <property type="match status" value="1"/>
</dbReference>
<dbReference type="InterPro" id="IPR036855">
    <property type="entry name" value="Znf_CCCH_sf"/>
</dbReference>
<dbReference type="GO" id="GO:0008270">
    <property type="term" value="F:zinc ion binding"/>
    <property type="evidence" value="ECO:0007669"/>
    <property type="project" value="UniProtKB-KW"/>
</dbReference>
<feature type="compositionally biased region" description="Low complexity" evidence="6">
    <location>
        <begin position="221"/>
        <end position="242"/>
    </location>
</feature>
<feature type="region of interest" description="Disordered" evidence="6">
    <location>
        <begin position="1"/>
        <end position="57"/>
    </location>
</feature>
<evidence type="ECO:0000256" key="6">
    <source>
        <dbReference type="SAM" id="MobiDB-lite"/>
    </source>
</evidence>
<evidence type="ECO:0000313" key="8">
    <source>
        <dbReference type="EMBL" id="ETO26250.1"/>
    </source>
</evidence>
<name>X6NIU4_RETFI</name>
<dbReference type="AlphaFoldDB" id="X6NIU4"/>
<keyword evidence="2" id="KW-0677">Repeat</keyword>
<evidence type="ECO:0000256" key="2">
    <source>
        <dbReference type="ARBA" id="ARBA00022737"/>
    </source>
</evidence>
<evidence type="ECO:0000256" key="5">
    <source>
        <dbReference type="PROSITE-ProRule" id="PRU00723"/>
    </source>
</evidence>
<dbReference type="GO" id="GO:0010468">
    <property type="term" value="P:regulation of gene expression"/>
    <property type="evidence" value="ECO:0007669"/>
    <property type="project" value="UniProtKB-ARBA"/>
</dbReference>
<accession>X6NIU4</accession>
<dbReference type="Proteomes" id="UP000023152">
    <property type="component" value="Unassembled WGS sequence"/>
</dbReference>
<feature type="compositionally biased region" description="Polar residues" evidence="6">
    <location>
        <begin position="44"/>
        <end position="55"/>
    </location>
</feature>
<dbReference type="Pfam" id="PF00642">
    <property type="entry name" value="zf-CCCH"/>
    <property type="match status" value="1"/>
</dbReference>
<keyword evidence="1 5" id="KW-0479">Metal-binding</keyword>
<gene>
    <name evidence="8" type="ORF">RFI_10885</name>
</gene>
<evidence type="ECO:0000313" key="9">
    <source>
        <dbReference type="Proteomes" id="UP000023152"/>
    </source>
</evidence>
<feature type="domain" description="C3H1-type" evidence="7">
    <location>
        <begin position="298"/>
        <end position="326"/>
    </location>
</feature>
<dbReference type="PROSITE" id="PS50103">
    <property type="entry name" value="ZF_C3H1"/>
    <property type="match status" value="2"/>
</dbReference>
<evidence type="ECO:0000256" key="1">
    <source>
        <dbReference type="ARBA" id="ARBA00022723"/>
    </source>
</evidence>
<dbReference type="FunFam" id="4.10.1000.10:FF:000003">
    <property type="entry name" value="Zinc finger CCCH domain-containing protein"/>
    <property type="match status" value="1"/>
</dbReference>
<dbReference type="OrthoDB" id="410307at2759"/>
<dbReference type="GO" id="GO:0051252">
    <property type="term" value="P:regulation of RNA metabolic process"/>
    <property type="evidence" value="ECO:0007669"/>
    <property type="project" value="UniProtKB-ARBA"/>
</dbReference>
<sequence>MATSGGINSNNTSWGTEYGDDYSSLSFEGGGGGGGREGEGLQESGITQRTSQTETTLEDTHEVIAIDDEVLYEKQSATVVSLDWNCNPPQVEVRLHSNNLLLKIPVSSLTPSQQSQFLVADSPSKETSSSFDHKKFCFVLTDNEEVKEYHKQRKNHFQRLSEETMMKLPHLRKHKEYIKTIDIGNGPRDYNAFREILNAEENKSQDHDKDTKHNDHHHDSNSNSNGNGNNNSSGSNKVNTSTACSNSSPSHFQTATHKTAGAGVGHKEKSSKDHNSSNDEGRRSHNKRKGYCQEKSDLYKTELCENWVSKGHCTYGRKCHFAHGHEDIRYRIRVANYKTQPCCDPARIDSRLCLFGKRCNYAHPGEPLRCAMSDEYLDEEYFDKLGSQFIEEFPFGLYM</sequence>
<dbReference type="InterPro" id="IPR000571">
    <property type="entry name" value="Znf_CCCH"/>
</dbReference>
<dbReference type="GO" id="GO:0003729">
    <property type="term" value="F:mRNA binding"/>
    <property type="evidence" value="ECO:0007669"/>
    <property type="project" value="InterPro"/>
</dbReference>
<keyword evidence="3 5" id="KW-0863">Zinc-finger</keyword>
<dbReference type="SMART" id="SM00356">
    <property type="entry name" value="ZnF_C3H1"/>
    <property type="match status" value="2"/>
</dbReference>
<evidence type="ECO:0000256" key="3">
    <source>
        <dbReference type="ARBA" id="ARBA00022771"/>
    </source>
</evidence>
<evidence type="ECO:0000256" key="4">
    <source>
        <dbReference type="ARBA" id="ARBA00022833"/>
    </source>
</evidence>
<reference evidence="8 9" key="1">
    <citation type="journal article" date="2013" name="Curr. Biol.">
        <title>The Genome of the Foraminiferan Reticulomyxa filosa.</title>
        <authorList>
            <person name="Glockner G."/>
            <person name="Hulsmann N."/>
            <person name="Schleicher M."/>
            <person name="Noegel A.A."/>
            <person name="Eichinger L."/>
            <person name="Gallinger C."/>
            <person name="Pawlowski J."/>
            <person name="Sierra R."/>
            <person name="Euteneuer U."/>
            <person name="Pillet L."/>
            <person name="Moustafa A."/>
            <person name="Platzer M."/>
            <person name="Groth M."/>
            <person name="Szafranski K."/>
            <person name="Schliwa M."/>
        </authorList>
    </citation>
    <scope>NUCLEOTIDE SEQUENCE [LARGE SCALE GENOMIC DNA]</scope>
</reference>
<feature type="domain" description="C3H1-type" evidence="7">
    <location>
        <begin position="336"/>
        <end position="366"/>
    </location>
</feature>
<feature type="compositionally biased region" description="Basic and acidic residues" evidence="6">
    <location>
        <begin position="265"/>
        <end position="283"/>
    </location>
</feature>
<feature type="compositionally biased region" description="Polar residues" evidence="6">
    <location>
        <begin position="243"/>
        <end position="257"/>
    </location>
</feature>
<feature type="compositionally biased region" description="Basic and acidic residues" evidence="6">
    <location>
        <begin position="202"/>
        <end position="220"/>
    </location>
</feature>
<feature type="compositionally biased region" description="Polar residues" evidence="6">
    <location>
        <begin position="1"/>
        <end position="15"/>
    </location>
</feature>
<dbReference type="Gene3D" id="4.10.1000.10">
    <property type="entry name" value="Zinc finger, CCCH-type"/>
    <property type="match status" value="1"/>
</dbReference>
<evidence type="ECO:0000259" key="7">
    <source>
        <dbReference type="PROSITE" id="PS50103"/>
    </source>
</evidence>
<dbReference type="PANTHER" id="PTHR12547">
    <property type="entry name" value="CCCH ZINC FINGER/TIS11-RELATED"/>
    <property type="match status" value="1"/>
</dbReference>
<protein>
    <recommendedName>
        <fullName evidence="7">C3H1-type domain-containing protein</fullName>
    </recommendedName>
</protein>
<keyword evidence="4 5" id="KW-0862">Zinc</keyword>
<dbReference type="PANTHER" id="PTHR12547:SF18">
    <property type="entry name" value="PROTEIN TIS11"/>
    <property type="match status" value="1"/>
</dbReference>
<proteinExistence type="predicted"/>
<comment type="caution">
    <text evidence="8">The sequence shown here is derived from an EMBL/GenBank/DDBJ whole genome shotgun (WGS) entry which is preliminary data.</text>
</comment>